<evidence type="ECO:0000256" key="1">
    <source>
        <dbReference type="ARBA" id="ARBA00004141"/>
    </source>
</evidence>
<feature type="transmembrane region" description="Helical" evidence="7">
    <location>
        <begin position="261"/>
        <end position="280"/>
    </location>
</feature>
<evidence type="ECO:0000256" key="3">
    <source>
        <dbReference type="ARBA" id="ARBA00022692"/>
    </source>
</evidence>
<evidence type="ECO:0000259" key="8">
    <source>
        <dbReference type="Pfam" id="PF01694"/>
    </source>
</evidence>
<comment type="similarity">
    <text evidence="2">Belongs to the peptidase S54 family.</text>
</comment>
<dbReference type="STRING" id="966.BTA35_0212010"/>
<dbReference type="Proteomes" id="UP000190064">
    <property type="component" value="Unassembled WGS sequence"/>
</dbReference>
<evidence type="ECO:0000256" key="6">
    <source>
        <dbReference type="ARBA" id="ARBA00023136"/>
    </source>
</evidence>
<accession>A0A1T1H9U7</accession>
<dbReference type="InterPro" id="IPR035952">
    <property type="entry name" value="Rhomboid-like_sf"/>
</dbReference>
<keyword evidence="11" id="KW-1185">Reference proteome</keyword>
<dbReference type="InterPro" id="IPR022764">
    <property type="entry name" value="Peptidase_S54_rhomboid_dom"/>
</dbReference>
<dbReference type="InterPro" id="IPR050925">
    <property type="entry name" value="Rhomboid_protease_S54"/>
</dbReference>
<dbReference type="Pfam" id="PF01694">
    <property type="entry name" value="Rhomboid"/>
    <property type="match status" value="1"/>
</dbReference>
<evidence type="ECO:0000313" key="11">
    <source>
        <dbReference type="Proteomes" id="UP000190064"/>
    </source>
</evidence>
<evidence type="ECO:0000259" key="9">
    <source>
        <dbReference type="Pfam" id="PF16733"/>
    </source>
</evidence>
<keyword evidence="5 7" id="KW-1133">Transmembrane helix</keyword>
<evidence type="ECO:0008006" key="12">
    <source>
        <dbReference type="Google" id="ProtNLM"/>
    </source>
</evidence>
<dbReference type="InterPro" id="IPR038244">
    <property type="entry name" value="NRho_sf"/>
</dbReference>
<comment type="subcellular location">
    <subcellularLocation>
        <location evidence="1">Membrane</location>
        <topology evidence="1">Multi-pass membrane protein</topology>
    </subcellularLocation>
</comment>
<evidence type="ECO:0000256" key="5">
    <source>
        <dbReference type="ARBA" id="ARBA00022989"/>
    </source>
</evidence>
<evidence type="ECO:0000256" key="2">
    <source>
        <dbReference type="ARBA" id="ARBA00009045"/>
    </source>
</evidence>
<feature type="transmembrane region" description="Helical" evidence="7">
    <location>
        <begin position="176"/>
        <end position="196"/>
    </location>
</feature>
<dbReference type="EMBL" id="MTSD02000005">
    <property type="protein sequence ID" value="OOV86613.1"/>
    <property type="molecule type" value="Genomic_DNA"/>
</dbReference>
<dbReference type="Gene3D" id="3.30.70.2080">
    <property type="match status" value="1"/>
</dbReference>
<dbReference type="PANTHER" id="PTHR43731">
    <property type="entry name" value="RHOMBOID PROTEASE"/>
    <property type="match status" value="1"/>
</dbReference>
<dbReference type="RefSeq" id="WP_078320061.1">
    <property type="nucleotide sequence ID" value="NZ_FXTS01000006.1"/>
</dbReference>
<name>A0A1T1H9U7_OCELI</name>
<evidence type="ECO:0000256" key="4">
    <source>
        <dbReference type="ARBA" id="ARBA00022801"/>
    </source>
</evidence>
<dbReference type="Pfam" id="PF16733">
    <property type="entry name" value="NRho"/>
    <property type="match status" value="1"/>
</dbReference>
<evidence type="ECO:0000256" key="7">
    <source>
        <dbReference type="SAM" id="Phobius"/>
    </source>
</evidence>
<dbReference type="AlphaFoldDB" id="A0A1T1H9U7"/>
<dbReference type="PANTHER" id="PTHR43731:SF14">
    <property type="entry name" value="PRESENILIN-ASSOCIATED RHOMBOID-LIKE PROTEIN, MITOCHONDRIAL"/>
    <property type="match status" value="1"/>
</dbReference>
<keyword evidence="4" id="KW-0378">Hydrolase</keyword>
<dbReference type="GO" id="GO:0004252">
    <property type="term" value="F:serine-type endopeptidase activity"/>
    <property type="evidence" value="ECO:0007669"/>
    <property type="project" value="InterPro"/>
</dbReference>
<sequence length="291" mass="32792">MIKVLELPADKDLAELSRELWVRKIGHQIRQSETKQEIFLANPKDYPELLALVQDWQNGTLAYTIEPEKDPSEGLREGWAAMKQWPLTAIILLISGLITALISFEPNPNWLAHFTIVPFEQVNRGLAYLPLWPTLQGGEIWRLITPVFLHFGIMHLIFNSLWVWEMGRLIERQQSSGHLAVLFLVSGVIANLAQYIVGDILFGGLSGVVYALLGYCWFWDRFAASPQFFIRKPVFIILLVWLVFCLVGGTSMLGFGEVANAAHIAGLVSGSLWALISVKLSGKNRSNMRSY</sequence>
<feature type="transmembrane region" description="Helical" evidence="7">
    <location>
        <begin position="234"/>
        <end position="255"/>
    </location>
</feature>
<dbReference type="SUPFAM" id="SSF144091">
    <property type="entry name" value="Rhomboid-like"/>
    <property type="match status" value="1"/>
</dbReference>
<dbReference type="InterPro" id="IPR031976">
    <property type="entry name" value="NRho"/>
</dbReference>
<comment type="caution">
    <text evidence="10">The sequence shown here is derived from an EMBL/GenBank/DDBJ whole genome shotgun (WGS) entry which is preliminary data.</text>
</comment>
<organism evidence="10 11">
    <name type="scientific">Oceanospirillum linum</name>
    <dbReference type="NCBI Taxonomy" id="966"/>
    <lineage>
        <taxon>Bacteria</taxon>
        <taxon>Pseudomonadati</taxon>
        <taxon>Pseudomonadota</taxon>
        <taxon>Gammaproteobacteria</taxon>
        <taxon>Oceanospirillales</taxon>
        <taxon>Oceanospirillaceae</taxon>
        <taxon>Oceanospirillum</taxon>
    </lineage>
</organism>
<keyword evidence="3 7" id="KW-0812">Transmembrane</keyword>
<dbReference type="Gene3D" id="1.20.1540.10">
    <property type="entry name" value="Rhomboid-like"/>
    <property type="match status" value="1"/>
</dbReference>
<proteinExistence type="inferred from homology"/>
<feature type="transmembrane region" description="Helical" evidence="7">
    <location>
        <begin position="202"/>
        <end position="222"/>
    </location>
</feature>
<feature type="domain" description="Peptidase S54 rhomboid" evidence="8">
    <location>
        <begin position="138"/>
        <end position="277"/>
    </location>
</feature>
<gene>
    <name evidence="10" type="ORF">BTA35_0212010</name>
</gene>
<protein>
    <recommendedName>
        <fullName evidence="12">Rhomboid family intramembrane serine protease</fullName>
    </recommendedName>
</protein>
<evidence type="ECO:0000313" key="10">
    <source>
        <dbReference type="EMBL" id="OOV86613.1"/>
    </source>
</evidence>
<dbReference type="GO" id="GO:0016020">
    <property type="term" value="C:membrane"/>
    <property type="evidence" value="ECO:0007669"/>
    <property type="project" value="UniProtKB-SubCell"/>
</dbReference>
<reference evidence="10" key="1">
    <citation type="submission" date="2017-02" db="EMBL/GenBank/DDBJ databases">
        <title>Draft Genome Sequence of the Salt Water Bacterium Oceanospirillum linum ATCC 11336.</title>
        <authorList>
            <person name="Trachtenberg A.M."/>
            <person name="Carney J.G."/>
            <person name="Linnane J.D."/>
            <person name="Rheaume B.A."/>
            <person name="Pitts N.L."/>
            <person name="Mykles D.L."/>
            <person name="Maclea K.S."/>
        </authorList>
    </citation>
    <scope>NUCLEOTIDE SEQUENCE [LARGE SCALE GENOMIC DNA]</scope>
    <source>
        <strain evidence="10">ATCC 11336</strain>
    </source>
</reference>
<feature type="transmembrane region" description="Helical" evidence="7">
    <location>
        <begin position="140"/>
        <end position="164"/>
    </location>
</feature>
<feature type="domain" description="Rhomboid protease N-terminal" evidence="9">
    <location>
        <begin position="2"/>
        <end position="60"/>
    </location>
</feature>
<feature type="transmembrane region" description="Helical" evidence="7">
    <location>
        <begin position="85"/>
        <end position="104"/>
    </location>
</feature>
<keyword evidence="6 7" id="KW-0472">Membrane</keyword>